<dbReference type="STRING" id="4537.A0A0E0M9U0"/>
<dbReference type="InterPro" id="IPR045238">
    <property type="entry name" value="Tim23-like"/>
</dbReference>
<dbReference type="eggNOG" id="KOG3324">
    <property type="taxonomic scope" value="Eukaryota"/>
</dbReference>
<dbReference type="PANTHER" id="PTHR15371">
    <property type="entry name" value="TIM23"/>
    <property type="match status" value="1"/>
</dbReference>
<keyword evidence="7" id="KW-1185">Reference proteome</keyword>
<reference evidence="6" key="1">
    <citation type="submission" date="2015-04" db="UniProtKB">
        <authorList>
            <consortium name="EnsemblPlants"/>
        </authorList>
    </citation>
    <scope>IDENTIFICATION</scope>
</reference>
<proteinExistence type="predicted"/>
<dbReference type="Gramene" id="OPUNC10G14430.1">
    <property type="protein sequence ID" value="OPUNC10G14430.1"/>
    <property type="gene ID" value="OPUNC10G14430"/>
</dbReference>
<evidence type="ECO:0000256" key="5">
    <source>
        <dbReference type="SAM" id="MobiDB-lite"/>
    </source>
</evidence>
<evidence type="ECO:0000313" key="6">
    <source>
        <dbReference type="EnsemblPlants" id="OPUNC10G14430.1"/>
    </source>
</evidence>
<dbReference type="GO" id="GO:0005744">
    <property type="term" value="C:TIM23 mitochondrial import inner membrane translocase complex"/>
    <property type="evidence" value="ECO:0007669"/>
    <property type="project" value="TreeGrafter"/>
</dbReference>
<reference evidence="6" key="2">
    <citation type="submission" date="2018-05" db="EMBL/GenBank/DDBJ databases">
        <title>OpunRS2 (Oryza punctata Reference Sequence Version 2).</title>
        <authorList>
            <person name="Zhang J."/>
            <person name="Kudrna D."/>
            <person name="Lee S."/>
            <person name="Talag J."/>
            <person name="Welchert J."/>
            <person name="Wing R.A."/>
        </authorList>
    </citation>
    <scope>NUCLEOTIDE SEQUENCE [LARGE SCALE GENOMIC DNA]</scope>
</reference>
<name>A0A0E0M9U0_ORYPU</name>
<evidence type="ECO:0000256" key="1">
    <source>
        <dbReference type="ARBA" id="ARBA00004141"/>
    </source>
</evidence>
<dbReference type="Proteomes" id="UP000026962">
    <property type="component" value="Chromosome 10"/>
</dbReference>
<keyword evidence="4" id="KW-0472">Membrane</keyword>
<dbReference type="GO" id="GO:0030150">
    <property type="term" value="P:protein import into mitochondrial matrix"/>
    <property type="evidence" value="ECO:0007669"/>
    <property type="project" value="TreeGrafter"/>
</dbReference>
<dbReference type="EnsemblPlants" id="OPUNC10G14430.1">
    <property type="protein sequence ID" value="OPUNC10G14430.1"/>
    <property type="gene ID" value="OPUNC10G14430"/>
</dbReference>
<evidence type="ECO:0000313" key="7">
    <source>
        <dbReference type="Proteomes" id="UP000026962"/>
    </source>
</evidence>
<feature type="region of interest" description="Disordered" evidence="5">
    <location>
        <begin position="1"/>
        <end position="33"/>
    </location>
</feature>
<keyword evidence="2" id="KW-0812">Transmembrane</keyword>
<accession>A0A0E0M9U0</accession>
<dbReference type="PANTHER" id="PTHR15371:SF0">
    <property type="entry name" value="SD19278P"/>
    <property type="match status" value="1"/>
</dbReference>
<keyword evidence="3" id="KW-1133">Transmembrane helix</keyword>
<dbReference type="GO" id="GO:0008320">
    <property type="term" value="F:protein transmembrane transporter activity"/>
    <property type="evidence" value="ECO:0007669"/>
    <property type="project" value="TreeGrafter"/>
</dbReference>
<dbReference type="HOGENOM" id="CLU_118311_0_0_1"/>
<comment type="subcellular location">
    <subcellularLocation>
        <location evidence="1">Membrane</location>
        <topology evidence="1">Multi-pass membrane protein</topology>
    </subcellularLocation>
</comment>
<evidence type="ECO:0000256" key="3">
    <source>
        <dbReference type="ARBA" id="ARBA00022989"/>
    </source>
</evidence>
<protein>
    <recommendedName>
        <fullName evidence="8">Mitochondrial import inner membrane translocase subunit TIM23</fullName>
    </recommendedName>
</protein>
<evidence type="ECO:0008006" key="8">
    <source>
        <dbReference type="Google" id="ProtNLM"/>
    </source>
</evidence>
<evidence type="ECO:0000256" key="2">
    <source>
        <dbReference type="ARBA" id="ARBA00022692"/>
    </source>
</evidence>
<organism evidence="6">
    <name type="scientific">Oryza punctata</name>
    <name type="common">Red rice</name>
    <dbReference type="NCBI Taxonomy" id="4537"/>
    <lineage>
        <taxon>Eukaryota</taxon>
        <taxon>Viridiplantae</taxon>
        <taxon>Streptophyta</taxon>
        <taxon>Embryophyta</taxon>
        <taxon>Tracheophyta</taxon>
        <taxon>Spermatophyta</taxon>
        <taxon>Magnoliopsida</taxon>
        <taxon>Liliopsida</taxon>
        <taxon>Poales</taxon>
        <taxon>Poaceae</taxon>
        <taxon>BOP clade</taxon>
        <taxon>Oryzoideae</taxon>
        <taxon>Oryzeae</taxon>
        <taxon>Oryzinae</taxon>
        <taxon>Oryza</taxon>
    </lineage>
</organism>
<dbReference type="OMA" id="DNDNIWS"/>
<dbReference type="AlphaFoldDB" id="A0A0E0M9U0"/>
<dbReference type="Pfam" id="PF02466">
    <property type="entry name" value="Tim17"/>
    <property type="match status" value="1"/>
</dbReference>
<evidence type="ECO:0000256" key="4">
    <source>
        <dbReference type="ARBA" id="ARBA00023136"/>
    </source>
</evidence>
<sequence>MADPRLFPSGSNSSGDRYGAASAPGRRKYNPYHDLSTPYSYQTLYDLPTSPEFLFQEESAAQRRSWGENLTYYTGVGYLSGAVAGAALGLREAAAGAEPGDTAKIRANRVLNSCGSNGRRFGNRLGVIGLMYAGMESAMVAARDRDDWINSVAAGLGTGALFRAANGPRSAAVAGAIGGVLAGAAMAGKQLAKRYVPAI</sequence>